<gene>
    <name evidence="1" type="ordered locus">BAV1550</name>
</gene>
<evidence type="ECO:0000313" key="1">
    <source>
        <dbReference type="EMBL" id="CAJ49162.1"/>
    </source>
</evidence>
<reference evidence="1 2" key="1">
    <citation type="journal article" date="2006" name="J. Bacteriol.">
        <title>Comparison of the genome sequence of the poultry pathogen Bordetella avium with those of B. bronchiseptica, B. pertussis, and B. parapertussis reveals extensive diversity in surface structures associated with host interaction.</title>
        <authorList>
            <person name="Sebaihia M."/>
            <person name="Preston A."/>
            <person name="Maskell D.J."/>
            <person name="Kuzmiak H."/>
            <person name="Connell T.D."/>
            <person name="King N.D."/>
            <person name="Orndorff P.E."/>
            <person name="Miyamoto D.M."/>
            <person name="Thomson N.R."/>
            <person name="Harris D."/>
            <person name="Goble A."/>
            <person name="Lord A."/>
            <person name="Murphy L."/>
            <person name="Quail M.A."/>
            <person name="Rutter S."/>
            <person name="Squares R."/>
            <person name="Squares S."/>
            <person name="Woodward J."/>
            <person name="Parkhill J."/>
            <person name="Temple L.M."/>
        </authorList>
    </citation>
    <scope>NUCLEOTIDE SEQUENCE [LARGE SCALE GENOMIC DNA]</scope>
    <source>
        <strain evidence="1 2">197N</strain>
    </source>
</reference>
<dbReference type="AlphaFoldDB" id="Q2L1Y5"/>
<keyword evidence="2" id="KW-1185">Reference proteome</keyword>
<feature type="non-terminal residue" evidence="1">
    <location>
        <position position="1"/>
    </location>
</feature>
<proteinExistence type="predicted"/>
<dbReference type="STRING" id="360910.BAV1550"/>
<name>Q2L1Y5_BORA1</name>
<protein>
    <submittedName>
        <fullName evidence="1">Uncharacterized protein</fullName>
    </submittedName>
</protein>
<organism evidence="1 2">
    <name type="scientific">Bordetella avium (strain 197N)</name>
    <dbReference type="NCBI Taxonomy" id="360910"/>
    <lineage>
        <taxon>Bacteria</taxon>
        <taxon>Pseudomonadati</taxon>
        <taxon>Pseudomonadota</taxon>
        <taxon>Betaproteobacteria</taxon>
        <taxon>Burkholderiales</taxon>
        <taxon>Alcaligenaceae</taxon>
        <taxon>Bordetella</taxon>
    </lineage>
</organism>
<evidence type="ECO:0000313" key="2">
    <source>
        <dbReference type="Proteomes" id="UP000001977"/>
    </source>
</evidence>
<dbReference type="Proteomes" id="UP000001977">
    <property type="component" value="Chromosome"/>
</dbReference>
<dbReference type="HOGENOM" id="CLU_3225981_0_0_4"/>
<dbReference type="KEGG" id="bav:BAV1550"/>
<dbReference type="EMBL" id="AM167904">
    <property type="protein sequence ID" value="CAJ49162.1"/>
    <property type="molecule type" value="Genomic_DNA"/>
</dbReference>
<sequence length="44" mass="5222">VERALRADRAGHDIEMEIRLYQPVSQTRPLARELWKRVERHAAP</sequence>
<accession>Q2L1Y5</accession>